<feature type="transmembrane region" description="Helical" evidence="1">
    <location>
        <begin position="134"/>
        <end position="152"/>
    </location>
</feature>
<keyword evidence="1" id="KW-1133">Transmembrane helix</keyword>
<reference evidence="3" key="1">
    <citation type="journal article" date="2019" name="Int. J. Syst. Evol. Microbiol.">
        <title>The Global Catalogue of Microorganisms (GCM) 10K type strain sequencing project: providing services to taxonomists for standard genome sequencing and annotation.</title>
        <authorList>
            <consortium name="The Broad Institute Genomics Platform"/>
            <consortium name="The Broad Institute Genome Sequencing Center for Infectious Disease"/>
            <person name="Wu L."/>
            <person name="Ma J."/>
        </authorList>
    </citation>
    <scope>NUCLEOTIDE SEQUENCE [LARGE SCALE GENOMIC DNA]</scope>
    <source>
        <strain evidence="3">JCM 13852</strain>
    </source>
</reference>
<feature type="transmembrane region" description="Helical" evidence="1">
    <location>
        <begin position="99"/>
        <end position="122"/>
    </location>
</feature>
<sequence length="168" mass="17817">MAFDGKHDRNPFDRQAVTPADAQAALEDIRRRQEQSGVAELRFDLSRSSLLTAALLLFISFASFDLPNPWGGAVLVPGLLLVALMVVRRTHGAPVRNRLGTGAALVGLACGIAAFGVFRGLAAALSSGGVPTPHLIAAAVVVGACLLVAPRARRAAEARLRRRAERRY</sequence>
<protein>
    <recommendedName>
        <fullName evidence="4">Integral membrane protein</fullName>
    </recommendedName>
</protein>
<keyword evidence="1" id="KW-0812">Transmembrane</keyword>
<feature type="transmembrane region" description="Helical" evidence="1">
    <location>
        <begin position="70"/>
        <end position="87"/>
    </location>
</feature>
<evidence type="ECO:0008006" key="4">
    <source>
        <dbReference type="Google" id="ProtNLM"/>
    </source>
</evidence>
<accession>A0ABW0XYD2</accession>
<dbReference type="Proteomes" id="UP001596183">
    <property type="component" value="Unassembled WGS sequence"/>
</dbReference>
<evidence type="ECO:0000313" key="3">
    <source>
        <dbReference type="Proteomes" id="UP001596183"/>
    </source>
</evidence>
<evidence type="ECO:0000256" key="1">
    <source>
        <dbReference type="SAM" id="Phobius"/>
    </source>
</evidence>
<dbReference type="EMBL" id="JBHSPC010000165">
    <property type="protein sequence ID" value="MFC5675493.1"/>
    <property type="molecule type" value="Genomic_DNA"/>
</dbReference>
<organism evidence="2 3">
    <name type="scientific">Streptomyces incanus</name>
    <dbReference type="NCBI Taxonomy" id="887453"/>
    <lineage>
        <taxon>Bacteria</taxon>
        <taxon>Bacillati</taxon>
        <taxon>Actinomycetota</taxon>
        <taxon>Actinomycetes</taxon>
        <taxon>Kitasatosporales</taxon>
        <taxon>Streptomycetaceae</taxon>
        <taxon>Streptomyces</taxon>
    </lineage>
</organism>
<proteinExistence type="predicted"/>
<keyword evidence="1" id="KW-0472">Membrane</keyword>
<gene>
    <name evidence="2" type="ORF">ACFP2V_37210</name>
</gene>
<keyword evidence="3" id="KW-1185">Reference proteome</keyword>
<feature type="transmembrane region" description="Helical" evidence="1">
    <location>
        <begin position="45"/>
        <end position="64"/>
    </location>
</feature>
<comment type="caution">
    <text evidence="2">The sequence shown here is derived from an EMBL/GenBank/DDBJ whole genome shotgun (WGS) entry which is preliminary data.</text>
</comment>
<dbReference type="RefSeq" id="WP_381220678.1">
    <property type="nucleotide sequence ID" value="NZ_JBHSPC010000165.1"/>
</dbReference>
<evidence type="ECO:0000313" key="2">
    <source>
        <dbReference type="EMBL" id="MFC5675493.1"/>
    </source>
</evidence>
<name>A0ABW0XYD2_9ACTN</name>